<evidence type="ECO:0000256" key="2">
    <source>
        <dbReference type="ARBA" id="ARBA00004584"/>
    </source>
</evidence>
<comment type="subcellular location">
    <subcellularLocation>
        <location evidence="2">Chromosome</location>
        <location evidence="2">Centromere</location>
    </subcellularLocation>
    <subcellularLocation>
        <location evidence="1 18">Nucleus</location>
    </subcellularLocation>
</comment>
<dbReference type="InterPro" id="IPR024704">
    <property type="entry name" value="SMC"/>
</dbReference>
<dbReference type="InterPro" id="IPR010935">
    <property type="entry name" value="SMC_hinge"/>
</dbReference>
<evidence type="ECO:0000256" key="7">
    <source>
        <dbReference type="ARBA" id="ARBA00022763"/>
    </source>
</evidence>
<keyword evidence="15" id="KW-0131">Cell cycle</keyword>
<accession>A0A182YLV7</accession>
<keyword evidence="4" id="KW-0158">Chromosome</keyword>
<reference evidence="19" key="2">
    <citation type="submission" date="2020-05" db="UniProtKB">
        <authorList>
            <consortium name="EnsemblMetazoa"/>
        </authorList>
    </citation>
    <scope>IDENTIFICATION</scope>
    <source>
        <strain evidence="19">Indian</strain>
    </source>
</reference>
<evidence type="ECO:0000256" key="15">
    <source>
        <dbReference type="ARBA" id="ARBA00023306"/>
    </source>
</evidence>
<dbReference type="KEGG" id="aste:118516413"/>
<dbReference type="Pfam" id="PF06470">
    <property type="entry name" value="SMC_hinge"/>
    <property type="match status" value="1"/>
</dbReference>
<evidence type="ECO:0000256" key="9">
    <source>
        <dbReference type="ARBA" id="ARBA00022840"/>
    </source>
</evidence>
<dbReference type="GO" id="GO:0000775">
    <property type="term" value="C:chromosome, centromeric region"/>
    <property type="evidence" value="ECO:0007669"/>
    <property type="project" value="UniProtKB-SubCell"/>
</dbReference>
<dbReference type="InterPro" id="IPR027417">
    <property type="entry name" value="P-loop_NTPase"/>
</dbReference>
<dbReference type="PANTHER" id="PTHR43977">
    <property type="entry name" value="STRUCTURAL MAINTENANCE OF CHROMOSOMES PROTEIN 3"/>
    <property type="match status" value="1"/>
</dbReference>
<dbReference type="GO" id="GO:0051301">
    <property type="term" value="P:cell division"/>
    <property type="evidence" value="ECO:0007669"/>
    <property type="project" value="UniProtKB-KW"/>
</dbReference>
<evidence type="ECO:0000256" key="3">
    <source>
        <dbReference type="ARBA" id="ARBA00005917"/>
    </source>
</evidence>
<dbReference type="VEuPathDB" id="VectorBase:ASTE008974"/>
<keyword evidence="14" id="KW-0469">Meiosis</keyword>
<evidence type="ECO:0000256" key="8">
    <source>
        <dbReference type="ARBA" id="ARBA00022776"/>
    </source>
</evidence>
<comment type="function">
    <text evidence="17">Central component of cohesin, a complex required for chromosome cohesion during the cell cycle. The cohesin complex may form a large proteinaceous ring within which sister chromatids can be trapped. At anaphase, the complex is cleaved and dissociates from chromatin, allowing sister chromatids to segregate. Cohesion is coupled to DNA replication and is involved in DNA repair. The cohesin complex also plays an important role in spindle pole assembly during mitosis and in chromosomes movement.</text>
</comment>
<dbReference type="KEGG" id="aste:118509550"/>
<dbReference type="OMA" id="GQKTVCA"/>
<keyword evidence="12" id="KW-0234">DNA repair</keyword>
<dbReference type="VEuPathDB" id="VectorBase:ASTEI20_043335"/>
<evidence type="ECO:0000256" key="17">
    <source>
        <dbReference type="ARBA" id="ARBA00034085"/>
    </source>
</evidence>
<dbReference type="Pfam" id="PF02463">
    <property type="entry name" value="SMC_N"/>
    <property type="match status" value="1"/>
</dbReference>
<keyword evidence="11" id="KW-0175">Coiled coil</keyword>
<evidence type="ECO:0000256" key="4">
    <source>
        <dbReference type="ARBA" id="ARBA00022454"/>
    </source>
</evidence>
<dbReference type="Gene3D" id="3.40.50.300">
    <property type="entry name" value="P-loop containing nucleotide triphosphate hydrolases"/>
    <property type="match status" value="2"/>
</dbReference>
<evidence type="ECO:0000256" key="11">
    <source>
        <dbReference type="ARBA" id="ARBA00023054"/>
    </source>
</evidence>
<dbReference type="GO" id="GO:0005524">
    <property type="term" value="F:ATP binding"/>
    <property type="evidence" value="ECO:0007669"/>
    <property type="project" value="UniProtKB-KW"/>
</dbReference>
<dbReference type="Gene3D" id="3.30.70.1620">
    <property type="match status" value="1"/>
</dbReference>
<dbReference type="AlphaFoldDB" id="A0A182YLV7"/>
<keyword evidence="5" id="KW-0132">Cell division</keyword>
<name>A0A182YLV7_ANOST</name>
<keyword evidence="8" id="KW-0498">Mitosis</keyword>
<dbReference type="CDD" id="cd03272">
    <property type="entry name" value="ABC_SMC3_euk"/>
    <property type="match status" value="1"/>
</dbReference>
<evidence type="ECO:0000256" key="14">
    <source>
        <dbReference type="ARBA" id="ARBA00023254"/>
    </source>
</evidence>
<dbReference type="PIRSF" id="PIRSF005719">
    <property type="entry name" value="SMC"/>
    <property type="match status" value="1"/>
</dbReference>
<dbReference type="STRING" id="30069.A0A182YLV7"/>
<dbReference type="SMART" id="SM00968">
    <property type="entry name" value="SMC_hinge"/>
    <property type="match status" value="1"/>
</dbReference>
<dbReference type="RefSeq" id="XP_035906193.1">
    <property type="nucleotide sequence ID" value="XM_036050300.1"/>
</dbReference>
<reference evidence="20" key="1">
    <citation type="journal article" date="2014" name="Genome Biol.">
        <title>Genome analysis of a major urban malaria vector mosquito, Anopheles stephensi.</title>
        <authorList>
            <person name="Jiang X."/>
            <person name="Peery A."/>
            <person name="Hall A.B."/>
            <person name="Sharma A."/>
            <person name="Chen X.G."/>
            <person name="Waterhouse R.M."/>
            <person name="Komissarov A."/>
            <person name="Riehle M.M."/>
            <person name="Shouche Y."/>
            <person name="Sharakhova M.V."/>
            <person name="Lawson D."/>
            <person name="Pakpour N."/>
            <person name="Arensburger P."/>
            <person name="Davidson V.L."/>
            <person name="Eiglmeier K."/>
            <person name="Emrich S."/>
            <person name="George P."/>
            <person name="Kennedy R.C."/>
            <person name="Mane S.P."/>
            <person name="Maslen G."/>
            <person name="Oringanje C."/>
            <person name="Qi Y."/>
            <person name="Settlage R."/>
            <person name="Tojo M."/>
            <person name="Tubio J.M."/>
            <person name="Unger M.F."/>
            <person name="Wang B."/>
            <person name="Vernick K.D."/>
            <person name="Ribeiro J.M."/>
            <person name="James A.A."/>
            <person name="Michel K."/>
            <person name="Riehle M.A."/>
            <person name="Luckhart S."/>
            <person name="Sharakhov I.V."/>
            <person name="Tu Z."/>
        </authorList>
    </citation>
    <scope>NUCLEOTIDE SEQUENCE [LARGE SCALE GENOMIC DNA]</scope>
    <source>
        <strain evidence="20">Indian</strain>
    </source>
</reference>
<dbReference type="EnsemblMetazoa" id="ASTEI09443-RA">
    <property type="protein sequence ID" value="ASTEI09443-PA"/>
    <property type="gene ID" value="ASTEI09443"/>
</dbReference>
<dbReference type="SUPFAM" id="SSF52540">
    <property type="entry name" value="P-loop containing nucleoside triphosphate hydrolases"/>
    <property type="match status" value="2"/>
</dbReference>
<protein>
    <recommendedName>
        <fullName evidence="18">Structural maintenance of chromosomes protein</fullName>
    </recommendedName>
</protein>
<evidence type="ECO:0000256" key="12">
    <source>
        <dbReference type="ARBA" id="ARBA00023204"/>
    </source>
</evidence>
<keyword evidence="6" id="KW-0547">Nucleotide-binding</keyword>
<dbReference type="RefSeq" id="XP_035918168.1">
    <property type="nucleotide sequence ID" value="XM_036062275.1"/>
</dbReference>
<dbReference type="GO" id="GO:0051321">
    <property type="term" value="P:meiotic cell cycle"/>
    <property type="evidence" value="ECO:0007669"/>
    <property type="project" value="UniProtKB-KW"/>
</dbReference>
<keyword evidence="13 18" id="KW-0539">Nucleus</keyword>
<keyword evidence="7" id="KW-0227">DNA damage</keyword>
<keyword evidence="9" id="KW-0067">ATP-binding</keyword>
<dbReference type="SUPFAM" id="SSF75553">
    <property type="entry name" value="Smc hinge domain"/>
    <property type="match status" value="1"/>
</dbReference>
<evidence type="ECO:0000313" key="19">
    <source>
        <dbReference type="EnsemblMetazoa" id="ASTEI09443-PA"/>
    </source>
</evidence>
<proteinExistence type="inferred from homology"/>
<dbReference type="Proteomes" id="UP000076408">
    <property type="component" value="Unassembled WGS sequence"/>
</dbReference>
<evidence type="ECO:0000256" key="5">
    <source>
        <dbReference type="ARBA" id="ARBA00022618"/>
    </source>
</evidence>
<dbReference type="GeneID" id="118509550"/>
<evidence type="ECO:0000256" key="10">
    <source>
        <dbReference type="ARBA" id="ARBA00022990"/>
    </source>
</evidence>
<keyword evidence="10" id="KW-0007">Acetylation</keyword>
<evidence type="ECO:0000256" key="6">
    <source>
        <dbReference type="ARBA" id="ARBA00022741"/>
    </source>
</evidence>
<evidence type="ECO:0000256" key="18">
    <source>
        <dbReference type="PIRNR" id="PIRNR005719"/>
    </source>
</evidence>
<dbReference type="FunFam" id="3.40.50.300:FF:000424">
    <property type="entry name" value="Structural maintenance of chromosomes 3"/>
    <property type="match status" value="1"/>
</dbReference>
<dbReference type="Gene3D" id="1.20.1060.20">
    <property type="match status" value="1"/>
</dbReference>
<dbReference type="GO" id="GO:0006281">
    <property type="term" value="P:DNA repair"/>
    <property type="evidence" value="ECO:0007669"/>
    <property type="project" value="UniProtKB-KW"/>
</dbReference>
<dbReference type="InterPro" id="IPR041741">
    <property type="entry name" value="SMC3_ABC_euk"/>
</dbReference>
<dbReference type="FunFam" id="3.40.50.300:FF:000370">
    <property type="entry name" value="Structural maintenance of chromosomes 3"/>
    <property type="match status" value="1"/>
</dbReference>
<dbReference type="VEuPathDB" id="VectorBase:ASTEI09443"/>
<comment type="similarity">
    <text evidence="3">Belongs to the SMC family. SMC3 subfamily.</text>
</comment>
<dbReference type="InterPro" id="IPR036277">
    <property type="entry name" value="SMC_hinge_sf"/>
</dbReference>
<evidence type="ECO:0000256" key="16">
    <source>
        <dbReference type="ARBA" id="ARBA00023328"/>
    </source>
</evidence>
<sequence length="1201" mass="139971">MHIKQVIIQGFKSYREQTVVEPFDKRHNVVVGRNGSGKSNFFYAIQFVLSDEFTHLRPEQRQALLHEGTGPRAMSAYVEIIFDNSDNRVPIDKEEIYLRRVIGAKKDQYFLNKKVVPRSEVVNLLESAGFSNSNPYYIVKQGKINQMATAPDSHRLKLLREVAGTRVYDERKEESMNLLRESEGKLEKISEYLRTIEDRLKTLEEEKEELSEYQKWDKARRTLEYVIYETELKETRKQLEELDTQRKSSGDKQMLLTQEIQKAQERLKNAQKSLKDAKKDVVTAKDEKSVLATEHQQLLREKTKLDLTISDLSDEVQGDNKSKERAEQELERLKITIAEKEKELEQVRPRYEAMRRKEEECSRELNLKEQKRKELYAKQGRGSQFSSKEERDKWIQGELKSLNKQIKDKISHQNKLQDDLKKDISKQSELEKKIQEHTESFEQLRVQIDEHNKNFYELKKKKDHYQSLRNDIWKKETAVTQTLSGYKEELARADQALRSMAGKPILNGRDSVRKVLESFQQRGREFAEIANAYYGPVIENFNCDKSIYTAVEVTAGNRLFHHIVESDRVGTQILKEMNKQKLPGEVTFMPLNRLQVKIHDYPEDPDSIPMISKLKYEEQYDKALRYIFGKTLICRNLERATELAKSTGLDCVTLEGDQVSSKGSLTGGYFNTSRSRLEMQKKRSEYSQLIQEHEKELADFRAELKQTEANINSIVSEMQKTETKQGKSKDAFEKIQADIRLMKDELSRIERFRSPKERSLAQCKANLEAMTSTKEGLENELHQELMSQLSVQDQHEVDSLNDEIRRLNQENKEAFTSRMSLEVTKNKLENLLTNNLFRRKDELVQALQEISVEDRKRQLTNCRNEVVATEKRIKKVLSDTEEVDRKLSEALRLQKTLQKELETWIQKEKEAQEKLEEDGKRMEKWATKENMLHQKMDECTEKIAGLGALPNVDASYQKMSLKSLFKELEKANQHLKKYNHVNKKALDQFLSFSEQKEKLYKRKAELDVGKDKICELMQLLEARKVEAIQFTFRQVAANFSEVFKKLVPQGNGHLILRTTNDAEGNDMEREVETSDEFTGIGIRVSFTQVDAEMREMNQLSGGQKSLVALALIFAIQKCDPAPFYLFDEIDQALDAQHRSAVADMIHEQSDRAQFITTTFRPELMEKAHKFYGVRFRNKVSHVDCVTKEVARDFVDDDTTHG</sequence>
<keyword evidence="16" id="KW-0137">Centromere</keyword>
<evidence type="ECO:0000256" key="13">
    <source>
        <dbReference type="ARBA" id="ARBA00023242"/>
    </source>
</evidence>
<dbReference type="GO" id="GO:0016887">
    <property type="term" value="F:ATP hydrolysis activity"/>
    <property type="evidence" value="ECO:0007669"/>
    <property type="project" value="InterPro"/>
</dbReference>
<evidence type="ECO:0000313" key="20">
    <source>
        <dbReference type="Proteomes" id="UP000076408"/>
    </source>
</evidence>
<dbReference type="GeneID" id="118516413"/>
<dbReference type="GO" id="GO:0031981">
    <property type="term" value="C:nuclear lumen"/>
    <property type="evidence" value="ECO:0007669"/>
    <property type="project" value="UniProtKB-ARBA"/>
</dbReference>
<dbReference type="OrthoDB" id="431497at2759"/>
<organism evidence="19 20">
    <name type="scientific">Anopheles stephensi</name>
    <name type="common">Indo-Pakistan malaria mosquito</name>
    <dbReference type="NCBI Taxonomy" id="30069"/>
    <lineage>
        <taxon>Eukaryota</taxon>
        <taxon>Metazoa</taxon>
        <taxon>Ecdysozoa</taxon>
        <taxon>Arthropoda</taxon>
        <taxon>Hexapoda</taxon>
        <taxon>Insecta</taxon>
        <taxon>Pterygota</taxon>
        <taxon>Neoptera</taxon>
        <taxon>Endopterygota</taxon>
        <taxon>Diptera</taxon>
        <taxon>Nematocera</taxon>
        <taxon>Culicoidea</taxon>
        <taxon>Culicidae</taxon>
        <taxon>Anophelinae</taxon>
        <taxon>Anopheles</taxon>
    </lineage>
</organism>
<dbReference type="GO" id="GO:0051276">
    <property type="term" value="P:chromosome organization"/>
    <property type="evidence" value="ECO:0007669"/>
    <property type="project" value="InterPro"/>
</dbReference>
<dbReference type="FunFam" id="3.30.70.1620:FF:000002">
    <property type="entry name" value="Structural maintenance of chromosomes 3"/>
    <property type="match status" value="1"/>
</dbReference>
<keyword evidence="20" id="KW-1185">Reference proteome</keyword>
<dbReference type="FunFam" id="1.20.1060.20:FF:000002">
    <property type="entry name" value="Structural maintenance of chromosomes 3"/>
    <property type="match status" value="1"/>
</dbReference>
<evidence type="ECO:0000256" key="1">
    <source>
        <dbReference type="ARBA" id="ARBA00004123"/>
    </source>
</evidence>
<dbReference type="VEuPathDB" id="VectorBase:ASTEI20_035800"/>
<dbReference type="InterPro" id="IPR003395">
    <property type="entry name" value="RecF/RecN/SMC_N"/>
</dbReference>